<feature type="signal peptide" evidence="1">
    <location>
        <begin position="1"/>
        <end position="18"/>
    </location>
</feature>
<accession>A0A2T7EGB8</accession>
<sequence length="106" mass="12424">MFCNTFTAMSLMIILYEAMDKLGYHWYEFGTPRTREDLYMTSMEVRSTSFHAAEPIFAIYGKALPCRCEAKESTLIHTLFFIDESLGYKIDDVHYVKYLLLANNIR</sequence>
<evidence type="ECO:0000313" key="3">
    <source>
        <dbReference type="Proteomes" id="UP000244336"/>
    </source>
</evidence>
<dbReference type="AlphaFoldDB" id="A0A2T7EGB8"/>
<evidence type="ECO:0000256" key="1">
    <source>
        <dbReference type="SAM" id="SignalP"/>
    </source>
</evidence>
<gene>
    <name evidence="2" type="ORF">GQ55_3G380800</name>
</gene>
<reference evidence="2 3" key="1">
    <citation type="submission" date="2018-04" db="EMBL/GenBank/DDBJ databases">
        <title>WGS assembly of Panicum hallii var. hallii HAL2.</title>
        <authorList>
            <person name="Lovell J."/>
            <person name="Jenkins J."/>
            <person name="Lowry D."/>
            <person name="Mamidi S."/>
            <person name="Sreedasyam A."/>
            <person name="Weng X."/>
            <person name="Barry K."/>
            <person name="Bonette J."/>
            <person name="Campitelli B."/>
            <person name="Daum C."/>
            <person name="Gordon S."/>
            <person name="Gould B."/>
            <person name="Lipzen A."/>
            <person name="MacQueen A."/>
            <person name="Palacio-Mejia J."/>
            <person name="Plott C."/>
            <person name="Shakirov E."/>
            <person name="Shu S."/>
            <person name="Yoshinaga Y."/>
            <person name="Zane M."/>
            <person name="Rokhsar D."/>
            <person name="Grimwood J."/>
            <person name="Schmutz J."/>
            <person name="Juenger T."/>
        </authorList>
    </citation>
    <scope>NUCLEOTIDE SEQUENCE [LARGE SCALE GENOMIC DNA]</scope>
    <source>
        <strain evidence="3">cv. HAL2</strain>
    </source>
</reference>
<proteinExistence type="predicted"/>
<evidence type="ECO:0000313" key="2">
    <source>
        <dbReference type="EMBL" id="PUZ66878.1"/>
    </source>
</evidence>
<organism evidence="2 3">
    <name type="scientific">Panicum hallii var. hallii</name>
    <dbReference type="NCBI Taxonomy" id="1504633"/>
    <lineage>
        <taxon>Eukaryota</taxon>
        <taxon>Viridiplantae</taxon>
        <taxon>Streptophyta</taxon>
        <taxon>Embryophyta</taxon>
        <taxon>Tracheophyta</taxon>
        <taxon>Spermatophyta</taxon>
        <taxon>Magnoliopsida</taxon>
        <taxon>Liliopsida</taxon>
        <taxon>Poales</taxon>
        <taxon>Poaceae</taxon>
        <taxon>PACMAD clade</taxon>
        <taxon>Panicoideae</taxon>
        <taxon>Panicodae</taxon>
        <taxon>Paniceae</taxon>
        <taxon>Panicinae</taxon>
        <taxon>Panicum</taxon>
        <taxon>Panicum sect. Panicum</taxon>
    </lineage>
</organism>
<keyword evidence="1" id="KW-0732">Signal</keyword>
<dbReference type="EMBL" id="CM009751">
    <property type="protein sequence ID" value="PUZ66878.1"/>
    <property type="molecule type" value="Genomic_DNA"/>
</dbReference>
<feature type="chain" id="PRO_5015612360" evidence="1">
    <location>
        <begin position="19"/>
        <end position="106"/>
    </location>
</feature>
<protein>
    <submittedName>
        <fullName evidence="2">Uncharacterized protein</fullName>
    </submittedName>
</protein>
<name>A0A2T7EGB8_9POAL</name>
<dbReference type="Gramene" id="PUZ66878">
    <property type="protein sequence ID" value="PUZ66878"/>
    <property type="gene ID" value="GQ55_3G380800"/>
</dbReference>
<keyword evidence="3" id="KW-1185">Reference proteome</keyword>
<dbReference type="Proteomes" id="UP000244336">
    <property type="component" value="Chromosome 3"/>
</dbReference>